<feature type="region of interest" description="Disordered" evidence="1">
    <location>
        <begin position="82"/>
        <end position="102"/>
    </location>
</feature>
<dbReference type="AlphaFoldDB" id="A0AA85JRJ3"/>
<dbReference type="Proteomes" id="UP000050795">
    <property type="component" value="Unassembled WGS sequence"/>
</dbReference>
<sequence length="194" mass="21651">MDNFVCCSCVRRGKCTSVLSVKCTSQQQIFFCQDKECIHYFLPLNFPPSQCHFAESFQSDYYPVPDKTECLTINSPIQSEAKVLSSSRSGGQRTVSTDSGISSPVSKNIIRRCGSTEASAPGFLVDNCNDSMSTSTSTSHSRTSTTYSHYKRSVLLRARRQADNLRFRFLKERRTATRSSYCVGSLLSAGLRFL</sequence>
<reference evidence="3" key="2">
    <citation type="submission" date="2023-11" db="UniProtKB">
        <authorList>
            <consortium name="WormBaseParasite"/>
        </authorList>
    </citation>
    <scope>IDENTIFICATION</scope>
</reference>
<keyword evidence="2" id="KW-1185">Reference proteome</keyword>
<dbReference type="WBParaSite" id="TREG1_36280.1">
    <property type="protein sequence ID" value="TREG1_36280.1"/>
    <property type="gene ID" value="TREG1_36280"/>
</dbReference>
<evidence type="ECO:0000313" key="3">
    <source>
        <dbReference type="WBParaSite" id="TREG1_36280.1"/>
    </source>
</evidence>
<evidence type="ECO:0000313" key="2">
    <source>
        <dbReference type="Proteomes" id="UP000050795"/>
    </source>
</evidence>
<proteinExistence type="predicted"/>
<evidence type="ECO:0000256" key="1">
    <source>
        <dbReference type="SAM" id="MobiDB-lite"/>
    </source>
</evidence>
<organism evidence="2 3">
    <name type="scientific">Trichobilharzia regenti</name>
    <name type="common">Nasal bird schistosome</name>
    <dbReference type="NCBI Taxonomy" id="157069"/>
    <lineage>
        <taxon>Eukaryota</taxon>
        <taxon>Metazoa</taxon>
        <taxon>Spiralia</taxon>
        <taxon>Lophotrochozoa</taxon>
        <taxon>Platyhelminthes</taxon>
        <taxon>Trematoda</taxon>
        <taxon>Digenea</taxon>
        <taxon>Strigeidida</taxon>
        <taxon>Schistosomatoidea</taxon>
        <taxon>Schistosomatidae</taxon>
        <taxon>Trichobilharzia</taxon>
    </lineage>
</organism>
<protein>
    <submittedName>
        <fullName evidence="3">Uncharacterized protein</fullName>
    </submittedName>
</protein>
<reference evidence="2" key="1">
    <citation type="submission" date="2022-06" db="EMBL/GenBank/DDBJ databases">
        <authorList>
            <person name="Berger JAMES D."/>
            <person name="Berger JAMES D."/>
        </authorList>
    </citation>
    <scope>NUCLEOTIDE SEQUENCE [LARGE SCALE GENOMIC DNA]</scope>
</reference>
<accession>A0AA85JRJ3</accession>
<name>A0AA85JRJ3_TRIRE</name>